<reference evidence="2" key="1">
    <citation type="submission" date="2020-01" db="EMBL/GenBank/DDBJ databases">
        <authorList>
            <person name="Meier V. D."/>
            <person name="Meier V D."/>
        </authorList>
    </citation>
    <scope>NUCLEOTIDE SEQUENCE</scope>
    <source>
        <strain evidence="2">HLG_WM_MAG_01</strain>
    </source>
</reference>
<dbReference type="AlphaFoldDB" id="A0A6S6TIR3"/>
<evidence type="ECO:0000259" key="1">
    <source>
        <dbReference type="Pfam" id="PF07693"/>
    </source>
</evidence>
<dbReference type="EMBL" id="CACVAS010000066">
    <property type="protein sequence ID" value="CAA6814758.1"/>
    <property type="molecule type" value="Genomic_DNA"/>
</dbReference>
<accession>A0A6S6TIR3</accession>
<feature type="domain" description="KAP NTPase" evidence="1">
    <location>
        <begin position="18"/>
        <end position="202"/>
    </location>
</feature>
<dbReference type="InterPro" id="IPR027417">
    <property type="entry name" value="P-loop_NTPase"/>
</dbReference>
<evidence type="ECO:0000313" key="2">
    <source>
        <dbReference type="EMBL" id="CAA6814758.1"/>
    </source>
</evidence>
<dbReference type="Gene3D" id="3.40.50.300">
    <property type="entry name" value="P-loop containing nucleotide triphosphate hydrolases"/>
    <property type="match status" value="1"/>
</dbReference>
<proteinExistence type="predicted"/>
<dbReference type="InterPro" id="IPR011646">
    <property type="entry name" value="KAP_P-loop"/>
</dbReference>
<gene>
    <name evidence="2" type="ORF">HELGO_WM3718</name>
</gene>
<organism evidence="2">
    <name type="scientific">uncultured Sulfurovum sp</name>
    <dbReference type="NCBI Taxonomy" id="269237"/>
    <lineage>
        <taxon>Bacteria</taxon>
        <taxon>Pseudomonadati</taxon>
        <taxon>Campylobacterota</taxon>
        <taxon>Epsilonproteobacteria</taxon>
        <taxon>Campylobacterales</taxon>
        <taxon>Sulfurovaceae</taxon>
        <taxon>Sulfurovum</taxon>
        <taxon>environmental samples</taxon>
    </lineage>
</organism>
<protein>
    <recommendedName>
        <fullName evidence="1">KAP NTPase domain-containing protein</fullName>
    </recommendedName>
</protein>
<dbReference type="SUPFAM" id="SSF52540">
    <property type="entry name" value="P-loop containing nucleoside triphosphate hydrolases"/>
    <property type="match status" value="1"/>
</dbReference>
<sequence>MSNTETLKKYLLEKENAYLLDDNNNGKTIMLSGAWGSGKTHFWQNEIEPTLKEKLNEQDKVCVYISLYGKESLNDIKSDVYLSANGNNLLSKEIATFGMEALSAIKDSDLAIGKAVKAGKSLLDSKKMQKGIGKLKKGGIICFDDFERKSKNIDLNDLFGFISQLAINLECKVIIVLNSEVFKANDAEIFNRVKEKTISKFFYFKPSIEELFKLISSDSKYDGLNNYKQYILNAIQETEELNARIYIQVLDNCLEWLEIKGDMDENIIRVLVLATVNFILQHVILEYSYISNHNKSSFLNLVYVNLISKYPSLVSKLLRGITLRYGGHFKRGEEVRYLEEIRSYSDMTLINQLRDEVSKLDQDTKQPLYTEPTQNAIRDWIDSNIQELKALWKYGYRLYYVSDVDEVTYNEISEFIESGILI</sequence>
<dbReference type="Pfam" id="PF07693">
    <property type="entry name" value="KAP_NTPase"/>
    <property type="match status" value="1"/>
</dbReference>
<name>A0A6S6TIR3_9BACT</name>